<dbReference type="InterPro" id="IPR013022">
    <property type="entry name" value="Xyl_isomerase-like_TIM-brl"/>
</dbReference>
<keyword evidence="8" id="KW-0234">DNA repair</keyword>
<accession>A0ABQ4N4Y2</accession>
<dbReference type="InterPro" id="IPR036237">
    <property type="entry name" value="Xyl_isomerase-like_sf"/>
</dbReference>
<dbReference type="SMART" id="SM00518">
    <property type="entry name" value="AP2Ec"/>
    <property type="match status" value="1"/>
</dbReference>
<evidence type="ECO:0000256" key="2">
    <source>
        <dbReference type="ARBA" id="ARBA00005340"/>
    </source>
</evidence>
<evidence type="ECO:0000256" key="1">
    <source>
        <dbReference type="ARBA" id="ARBA00001947"/>
    </source>
</evidence>
<dbReference type="InterPro" id="IPR018246">
    <property type="entry name" value="AP_endonuc_F2_Zn_BS"/>
</dbReference>
<feature type="domain" description="Xylose isomerase-like TIM barrel" evidence="10">
    <location>
        <begin position="8"/>
        <end position="210"/>
    </location>
</feature>
<reference evidence="11 12" key="1">
    <citation type="submission" date="2021-04" db="EMBL/GenBank/DDBJ databases">
        <title>Draft genome sequence of Paenibacillus cisolokensis, LC2-13A.</title>
        <authorList>
            <person name="Uke A."/>
            <person name="Chhe C."/>
            <person name="Baramee S."/>
            <person name="Kosugi A."/>
        </authorList>
    </citation>
    <scope>NUCLEOTIDE SEQUENCE [LARGE SCALE GENOMIC DNA]</scope>
    <source>
        <strain evidence="11 12">LC2-13A</strain>
    </source>
</reference>
<dbReference type="SUPFAM" id="SSF51658">
    <property type="entry name" value="Xylose isomerase-like"/>
    <property type="match status" value="1"/>
</dbReference>
<dbReference type="PROSITE" id="PS00731">
    <property type="entry name" value="AP_NUCLEASE_F2_3"/>
    <property type="match status" value="1"/>
</dbReference>
<proteinExistence type="inferred from homology"/>
<keyword evidence="7" id="KW-0862">Zinc</keyword>
<feature type="region of interest" description="Disordered" evidence="9">
    <location>
        <begin position="1"/>
        <end position="20"/>
    </location>
</feature>
<evidence type="ECO:0000313" key="11">
    <source>
        <dbReference type="EMBL" id="GIQ63224.1"/>
    </source>
</evidence>
<dbReference type="PROSITE" id="PS51432">
    <property type="entry name" value="AP_NUCLEASE_F2_4"/>
    <property type="match status" value="1"/>
</dbReference>
<dbReference type="InterPro" id="IPR001719">
    <property type="entry name" value="AP_endonuc_2"/>
</dbReference>
<evidence type="ECO:0000313" key="12">
    <source>
        <dbReference type="Proteomes" id="UP000680304"/>
    </source>
</evidence>
<evidence type="ECO:0000256" key="9">
    <source>
        <dbReference type="SAM" id="MobiDB-lite"/>
    </source>
</evidence>
<comment type="cofactor">
    <cofactor evidence="1">
        <name>Zn(2+)</name>
        <dbReference type="ChEBI" id="CHEBI:29105"/>
    </cofactor>
</comment>
<dbReference type="Pfam" id="PF01261">
    <property type="entry name" value="AP_endonuc_2"/>
    <property type="match status" value="1"/>
</dbReference>
<gene>
    <name evidence="11" type="ORF">PACILC2_17920</name>
</gene>
<name>A0ABQ4N4Y2_9BACL</name>
<evidence type="ECO:0000256" key="4">
    <source>
        <dbReference type="ARBA" id="ARBA00022723"/>
    </source>
</evidence>
<keyword evidence="3" id="KW-0540">Nuclease</keyword>
<protein>
    <recommendedName>
        <fullName evidence="10">Xylose isomerase-like TIM barrel domain-containing protein</fullName>
    </recommendedName>
</protein>
<sequence>MESGTVSVAHTPYPTNLAADDERQRERTVLSLLNDLDIADSCGSVGIVVHFGIYKGADPLQGYRNIIECIDRVTSRWTGRAKLLLENQAGDHAFMGTTFEELARIRELCRNPEQIGYCLDSCHLFASGMWNGEPDGEWAEKADKLGIWRLIEAVHMNDSAYPGGSRRDRHAPLGKGHIGEAGLRWLFTLPVLRGVPFILETPPDADGTHRSQLALLAQWGGER</sequence>
<evidence type="ECO:0000256" key="8">
    <source>
        <dbReference type="ARBA" id="ARBA00023204"/>
    </source>
</evidence>
<keyword evidence="12" id="KW-1185">Reference proteome</keyword>
<dbReference type="Gene3D" id="3.20.20.150">
    <property type="entry name" value="Divalent-metal-dependent TIM barrel enzymes"/>
    <property type="match status" value="1"/>
</dbReference>
<evidence type="ECO:0000256" key="7">
    <source>
        <dbReference type="ARBA" id="ARBA00022833"/>
    </source>
</evidence>
<evidence type="ECO:0000256" key="3">
    <source>
        <dbReference type="ARBA" id="ARBA00022722"/>
    </source>
</evidence>
<dbReference type="NCBIfam" id="TIGR00587">
    <property type="entry name" value="nfo"/>
    <property type="match status" value="1"/>
</dbReference>
<keyword evidence="5" id="KW-0227">DNA damage</keyword>
<dbReference type="Proteomes" id="UP000680304">
    <property type="component" value="Unassembled WGS sequence"/>
</dbReference>
<evidence type="ECO:0000259" key="10">
    <source>
        <dbReference type="Pfam" id="PF01261"/>
    </source>
</evidence>
<evidence type="ECO:0000256" key="5">
    <source>
        <dbReference type="ARBA" id="ARBA00022763"/>
    </source>
</evidence>
<dbReference type="PANTHER" id="PTHR21445">
    <property type="entry name" value="ENDONUCLEASE IV ENDODEOXYRIBONUCLEASE IV"/>
    <property type="match status" value="1"/>
</dbReference>
<comment type="caution">
    <text evidence="11">The sequence shown here is derived from an EMBL/GenBank/DDBJ whole genome shotgun (WGS) entry which is preliminary data.</text>
</comment>
<dbReference type="PANTHER" id="PTHR21445:SF0">
    <property type="entry name" value="APURINIC-APYRIMIDINIC ENDONUCLEASE"/>
    <property type="match status" value="1"/>
</dbReference>
<comment type="similarity">
    <text evidence="2">Belongs to the AP endonuclease 2 family.</text>
</comment>
<evidence type="ECO:0000256" key="6">
    <source>
        <dbReference type="ARBA" id="ARBA00022801"/>
    </source>
</evidence>
<keyword evidence="4" id="KW-0479">Metal-binding</keyword>
<dbReference type="EMBL" id="BOVJ01000058">
    <property type="protein sequence ID" value="GIQ63224.1"/>
    <property type="molecule type" value="Genomic_DNA"/>
</dbReference>
<organism evidence="11 12">
    <name type="scientific">Paenibacillus cisolokensis</name>
    <dbReference type="NCBI Taxonomy" id="1658519"/>
    <lineage>
        <taxon>Bacteria</taxon>
        <taxon>Bacillati</taxon>
        <taxon>Bacillota</taxon>
        <taxon>Bacilli</taxon>
        <taxon>Bacillales</taxon>
        <taxon>Paenibacillaceae</taxon>
        <taxon>Paenibacillus</taxon>
    </lineage>
</organism>
<keyword evidence="6" id="KW-0378">Hydrolase</keyword>